<gene>
    <name evidence="1" type="ORF">S01H4_09165</name>
</gene>
<name>X1AVI9_9ZZZZ</name>
<comment type="caution">
    <text evidence="1">The sequence shown here is derived from an EMBL/GenBank/DDBJ whole genome shotgun (WGS) entry which is preliminary data.</text>
</comment>
<reference evidence="1" key="1">
    <citation type="journal article" date="2014" name="Front. Microbiol.">
        <title>High frequency of phylogenetically diverse reductive dehalogenase-homologous genes in deep subseafloor sedimentary metagenomes.</title>
        <authorList>
            <person name="Kawai M."/>
            <person name="Futagami T."/>
            <person name="Toyoda A."/>
            <person name="Takaki Y."/>
            <person name="Nishi S."/>
            <person name="Hori S."/>
            <person name="Arai W."/>
            <person name="Tsubouchi T."/>
            <person name="Morono Y."/>
            <person name="Uchiyama I."/>
            <person name="Ito T."/>
            <person name="Fujiyama A."/>
            <person name="Inagaki F."/>
            <person name="Takami H."/>
        </authorList>
    </citation>
    <scope>NUCLEOTIDE SEQUENCE</scope>
    <source>
        <strain evidence="1">Expedition CK06-06</strain>
    </source>
</reference>
<evidence type="ECO:0000313" key="1">
    <source>
        <dbReference type="EMBL" id="GAG73277.1"/>
    </source>
</evidence>
<dbReference type="AlphaFoldDB" id="X1AVI9"/>
<dbReference type="EMBL" id="BART01003258">
    <property type="protein sequence ID" value="GAG73277.1"/>
    <property type="molecule type" value="Genomic_DNA"/>
</dbReference>
<sequence>GSFYAAQGHIMELVRITGDESDIAYIGWPGATEKGSIIWTHSVWMPKVCPVKELGKAFIREQVFSPPHAAVEL</sequence>
<protein>
    <submittedName>
        <fullName evidence="1">Uncharacterized protein</fullName>
    </submittedName>
</protein>
<accession>X1AVI9</accession>
<organism evidence="1">
    <name type="scientific">marine sediment metagenome</name>
    <dbReference type="NCBI Taxonomy" id="412755"/>
    <lineage>
        <taxon>unclassified sequences</taxon>
        <taxon>metagenomes</taxon>
        <taxon>ecological metagenomes</taxon>
    </lineage>
</organism>
<proteinExistence type="predicted"/>
<feature type="non-terminal residue" evidence="1">
    <location>
        <position position="1"/>
    </location>
</feature>